<dbReference type="Proteomes" id="UP000266622">
    <property type="component" value="Unassembled WGS sequence"/>
</dbReference>
<evidence type="ECO:0000313" key="1">
    <source>
        <dbReference type="EMBL" id="RIB35389.1"/>
    </source>
</evidence>
<dbReference type="AlphaFoldDB" id="A0A397WPG0"/>
<name>A0A397WPG0_9ARCH</name>
<gene>
    <name evidence="1" type="ORF">BXU00_01325</name>
</gene>
<accession>A0A397WPG0</accession>
<organism evidence="1 2">
    <name type="scientific">Candidatus Nanoclepta minutus</name>
    <dbReference type="NCBI Taxonomy" id="1940235"/>
    <lineage>
        <taxon>Archaea</taxon>
        <taxon>Nanobdellota</taxon>
        <taxon>Candidatus Nanoclepta</taxon>
    </lineage>
</organism>
<reference evidence="1 2" key="1">
    <citation type="journal article" date="2018" name="Syst. Appl. Microbiol.">
        <title>A new symbiotic nanoarchaeote (Candidatus Nanoclepta minutus) and its host (Zestosphaera tikiterensis gen. nov., sp. nov.) from a New Zealand hot spring.</title>
        <authorList>
            <person name="St John E."/>
            <person name="Liu Y."/>
            <person name="Podar M."/>
            <person name="Stott M.B."/>
            <person name="Meneghin J."/>
            <person name="Chen Z."/>
            <person name="Lagutin K."/>
            <person name="Mitchell K."/>
            <person name="Reysenbach A.L."/>
        </authorList>
    </citation>
    <scope>NUCLEOTIDE SEQUENCE [LARGE SCALE GENOMIC DNA]</scope>
    <source>
        <strain evidence="1">NZ3</strain>
    </source>
</reference>
<proteinExistence type="predicted"/>
<dbReference type="EMBL" id="MWMI01000002">
    <property type="protein sequence ID" value="RIB35389.1"/>
    <property type="molecule type" value="Genomic_DNA"/>
</dbReference>
<sequence length="205" mass="24310">MVVKNPLSKIRESFEIHQLEKKIEDVYRKYGEITLKFVRGYIEALKKGKEISNDGYRRVLETLLCEDIIEFMNYTWEKYYKEVNMIPTQIIYGISNFAKYVRDTDMLKDFIRVLKIYGDVSHPIFKIPSSELISSRMFYPPYYGTLLKEDDPRITSAVKCTLDELLKEETKQRVREDEYVIDKIIVNCAEKAGFRPDYIKIKALE</sequence>
<comment type="caution">
    <text evidence="1">The sequence shown here is derived from an EMBL/GenBank/DDBJ whole genome shotgun (WGS) entry which is preliminary data.</text>
</comment>
<protein>
    <submittedName>
        <fullName evidence="1">Uncharacterized protein</fullName>
    </submittedName>
</protein>
<evidence type="ECO:0000313" key="2">
    <source>
        <dbReference type="Proteomes" id="UP000266622"/>
    </source>
</evidence>